<dbReference type="InterPro" id="IPR009061">
    <property type="entry name" value="DNA-bd_dom_put_sf"/>
</dbReference>
<keyword evidence="3" id="KW-1185">Reference proteome</keyword>
<dbReference type="InterPro" id="IPR041657">
    <property type="entry name" value="HTH_17"/>
</dbReference>
<proteinExistence type="predicted"/>
<evidence type="ECO:0000313" key="3">
    <source>
        <dbReference type="Proteomes" id="UP001549077"/>
    </source>
</evidence>
<dbReference type="Proteomes" id="UP001549077">
    <property type="component" value="Unassembled WGS sequence"/>
</dbReference>
<comment type="caution">
    <text evidence="2">The sequence shown here is derived from an EMBL/GenBank/DDBJ whole genome shotgun (WGS) entry which is preliminary data.</text>
</comment>
<dbReference type="GeneID" id="300894280"/>
<dbReference type="RefSeq" id="WP_168296969.1">
    <property type="nucleotide sequence ID" value="NZ_CP071604.1"/>
</dbReference>
<organism evidence="2 3">
    <name type="scientific">Rhizobium binae</name>
    <dbReference type="NCBI Taxonomy" id="1138190"/>
    <lineage>
        <taxon>Bacteria</taxon>
        <taxon>Pseudomonadati</taxon>
        <taxon>Pseudomonadota</taxon>
        <taxon>Alphaproteobacteria</taxon>
        <taxon>Hyphomicrobiales</taxon>
        <taxon>Rhizobiaceae</taxon>
        <taxon>Rhizobium/Agrobacterium group</taxon>
        <taxon>Rhizobium</taxon>
    </lineage>
</organism>
<dbReference type="SUPFAM" id="SSF46955">
    <property type="entry name" value="Putative DNA-binding domain"/>
    <property type="match status" value="1"/>
</dbReference>
<accession>A0ABV2MDX0</accession>
<evidence type="ECO:0000313" key="2">
    <source>
        <dbReference type="EMBL" id="MET3754664.1"/>
    </source>
</evidence>
<sequence>MAGENELLPPSAAGKYLGGVPVDTLRWWRWRRTGPTFCRVGRRVMYRRSDLDNFIRRGEVHVAEAANG</sequence>
<protein>
    <recommendedName>
        <fullName evidence="1">Helix-turn-helix domain-containing protein</fullName>
    </recommendedName>
</protein>
<evidence type="ECO:0000259" key="1">
    <source>
        <dbReference type="Pfam" id="PF12728"/>
    </source>
</evidence>
<reference evidence="2 3" key="1">
    <citation type="submission" date="2024-06" db="EMBL/GenBank/DDBJ databases">
        <title>Genomic Encyclopedia of Type Strains, Phase IV (KMG-IV): sequencing the most valuable type-strain genomes for metagenomic binning, comparative biology and taxonomic classification.</title>
        <authorList>
            <person name="Goeker M."/>
        </authorList>
    </citation>
    <scope>NUCLEOTIDE SEQUENCE [LARGE SCALE GENOMIC DNA]</scope>
    <source>
        <strain evidence="2 3">DSM 29288</strain>
    </source>
</reference>
<feature type="domain" description="Helix-turn-helix" evidence="1">
    <location>
        <begin position="19"/>
        <end position="57"/>
    </location>
</feature>
<gene>
    <name evidence="2" type="ORF">ABID08_002021</name>
</gene>
<dbReference type="EMBL" id="JBEPMY010000004">
    <property type="protein sequence ID" value="MET3754664.1"/>
    <property type="molecule type" value="Genomic_DNA"/>
</dbReference>
<name>A0ABV2MDX0_9HYPH</name>
<dbReference type="Pfam" id="PF12728">
    <property type="entry name" value="HTH_17"/>
    <property type="match status" value="1"/>
</dbReference>